<dbReference type="Pfam" id="PF00248">
    <property type="entry name" value="Aldo_ket_red"/>
    <property type="match status" value="1"/>
</dbReference>
<dbReference type="Proteomes" id="UP000324973">
    <property type="component" value="Unassembled WGS sequence"/>
</dbReference>
<evidence type="ECO:0000313" key="3">
    <source>
        <dbReference type="EMBL" id="TYT25288.1"/>
    </source>
</evidence>
<gene>
    <name evidence="3" type="ORF">FZO89_02835</name>
</gene>
<name>A0A5D4XKR1_9GAMM</name>
<dbReference type="CDD" id="cd19095">
    <property type="entry name" value="AKR_PA4992-like"/>
    <property type="match status" value="1"/>
</dbReference>
<accession>A0A5D4XKR1</accession>
<keyword evidence="1" id="KW-0732">Signal</keyword>
<evidence type="ECO:0000259" key="2">
    <source>
        <dbReference type="Pfam" id="PF00248"/>
    </source>
</evidence>
<dbReference type="InterPro" id="IPR006311">
    <property type="entry name" value="TAT_signal"/>
</dbReference>
<dbReference type="RefSeq" id="WP_149101838.1">
    <property type="nucleotide sequence ID" value="NZ_VTFT01000001.1"/>
</dbReference>
<dbReference type="InterPro" id="IPR053135">
    <property type="entry name" value="AKR2_Oxidoreductase"/>
</dbReference>
<dbReference type="PANTHER" id="PTHR43312">
    <property type="entry name" value="D-THREO-ALDOSE 1-DEHYDROGENASE"/>
    <property type="match status" value="1"/>
</dbReference>
<evidence type="ECO:0000313" key="4">
    <source>
        <dbReference type="Proteomes" id="UP000324973"/>
    </source>
</evidence>
<comment type="caution">
    <text evidence="3">The sequence shown here is derived from an EMBL/GenBank/DDBJ whole genome shotgun (WGS) entry which is preliminary data.</text>
</comment>
<dbReference type="EMBL" id="VTFT01000001">
    <property type="protein sequence ID" value="TYT25288.1"/>
    <property type="molecule type" value="Genomic_DNA"/>
</dbReference>
<proteinExistence type="predicted"/>
<protein>
    <submittedName>
        <fullName evidence="3">Aldo/keto reductase</fullName>
    </submittedName>
</protein>
<feature type="chain" id="PRO_5022817763" evidence="1">
    <location>
        <begin position="22"/>
        <end position="327"/>
    </location>
</feature>
<evidence type="ECO:0000256" key="1">
    <source>
        <dbReference type="SAM" id="SignalP"/>
    </source>
</evidence>
<dbReference type="SUPFAM" id="SSF51430">
    <property type="entry name" value="NAD(P)-linked oxidoreductase"/>
    <property type="match status" value="1"/>
</dbReference>
<dbReference type="AlphaFoldDB" id="A0A5D4XKR1"/>
<feature type="domain" description="NADP-dependent oxidoreductase" evidence="2">
    <location>
        <begin position="71"/>
        <end position="311"/>
    </location>
</feature>
<dbReference type="PANTHER" id="PTHR43312:SF1">
    <property type="entry name" value="NADP-DEPENDENT OXIDOREDUCTASE DOMAIN-CONTAINING PROTEIN"/>
    <property type="match status" value="1"/>
</dbReference>
<sequence>MHSRRDFIATASLAATGFALAPLAACSQERPNGAAPVPREKPAGAIADIAPLGGALLMRTIPSSGEAIPAIGVGTSGSYEVPLDSAEFTALKDVLKVFFEGGGSVIDTSPNYSNAEDVVGALLADGGWRERCFLATKLAADSRAALEAQWADSLRRLRTDRVELLQVHNLRNMAEAMPYARELKERGKAKYIGITHYLESGHAETERLMRAEKPDFVQINYSVNAPQAARSLFPLAQELGIAVMVNRAFDDGKLFAATRGKDLPGWAADVGVTSWAQMFLKFVVSHPAVTVVIPATGKPERQADNLKGGVGPLLDEAQKAELVAMFA</sequence>
<feature type="signal peptide" evidence="1">
    <location>
        <begin position="1"/>
        <end position="21"/>
    </location>
</feature>
<dbReference type="Gene3D" id="3.20.20.100">
    <property type="entry name" value="NADP-dependent oxidoreductase domain"/>
    <property type="match status" value="1"/>
</dbReference>
<organism evidence="3 4">
    <name type="scientific">Luteimonas viscosa</name>
    <dbReference type="NCBI Taxonomy" id="1132694"/>
    <lineage>
        <taxon>Bacteria</taxon>
        <taxon>Pseudomonadati</taxon>
        <taxon>Pseudomonadota</taxon>
        <taxon>Gammaproteobacteria</taxon>
        <taxon>Lysobacterales</taxon>
        <taxon>Lysobacteraceae</taxon>
        <taxon>Luteimonas</taxon>
    </lineage>
</organism>
<dbReference type="InterPro" id="IPR036812">
    <property type="entry name" value="NAD(P)_OxRdtase_dom_sf"/>
</dbReference>
<dbReference type="InterPro" id="IPR023210">
    <property type="entry name" value="NADP_OxRdtase_dom"/>
</dbReference>
<keyword evidence="4" id="KW-1185">Reference proteome</keyword>
<reference evidence="3 4" key="1">
    <citation type="submission" date="2019-08" db="EMBL/GenBank/DDBJ databases">
        <title>Luteimonas viscosus sp. nov., isolated from soil of a sunflower field.</title>
        <authorList>
            <person name="Jianli Z."/>
            <person name="Ying Z."/>
        </authorList>
    </citation>
    <scope>NUCLEOTIDE SEQUENCE [LARGE SCALE GENOMIC DNA]</scope>
    <source>
        <strain evidence="3 4">XBU10</strain>
    </source>
</reference>
<dbReference type="PROSITE" id="PS51318">
    <property type="entry name" value="TAT"/>
    <property type="match status" value="1"/>
</dbReference>
<dbReference type="OrthoDB" id="8563187at2"/>